<reference evidence="3" key="1">
    <citation type="submission" date="2016-11" db="EMBL/GenBank/DDBJ databases">
        <authorList>
            <person name="Varghese N."/>
            <person name="Submissions S."/>
        </authorList>
    </citation>
    <scope>NUCLEOTIDE SEQUENCE [LARGE SCALE GENOMIC DNA]</scope>
    <source>
        <strain evidence="3">UWOS</strain>
    </source>
</reference>
<dbReference type="Proteomes" id="UP000184275">
    <property type="component" value="Unassembled WGS sequence"/>
</dbReference>
<evidence type="ECO:0000313" key="2">
    <source>
        <dbReference type="EMBL" id="SHK72602.1"/>
    </source>
</evidence>
<organism evidence="2 3">
    <name type="scientific">Fibrobacter intestinalis</name>
    <dbReference type="NCBI Taxonomy" id="28122"/>
    <lineage>
        <taxon>Bacteria</taxon>
        <taxon>Pseudomonadati</taxon>
        <taxon>Fibrobacterota</taxon>
        <taxon>Fibrobacteria</taxon>
        <taxon>Fibrobacterales</taxon>
        <taxon>Fibrobacteraceae</taxon>
        <taxon>Fibrobacter</taxon>
    </lineage>
</organism>
<dbReference type="RefSeq" id="WP_073304439.1">
    <property type="nucleotide sequence ID" value="NZ_FRAW01000015.1"/>
</dbReference>
<proteinExistence type="predicted"/>
<dbReference type="AlphaFoldDB" id="A0A1M6UTS5"/>
<dbReference type="InterPro" id="IPR054252">
    <property type="entry name" value="Pam3_gp18"/>
</dbReference>
<name>A0A1M6UTS5_9BACT</name>
<protein>
    <recommendedName>
        <fullName evidence="1">Cyanophage baseplate Pam3 plug gp18 domain-containing protein</fullName>
    </recommendedName>
</protein>
<keyword evidence="3" id="KW-1185">Reference proteome</keyword>
<accession>A0A1M6UTS5</accession>
<sequence>MLQIPISTGGGNHIAETVNVGGTGLAIRLLWNERDGHWFADFESSLGKNFGIRIIPESPLLKSSNRVLPEGDLVLLRNAASGTEQPGYSNLGTEWGLYYVDGEDAKMLHSYGVI</sequence>
<dbReference type="Pfam" id="PF22479">
    <property type="entry name" value="Pam3_gp18"/>
    <property type="match status" value="1"/>
</dbReference>
<dbReference type="EMBL" id="FRAW01000015">
    <property type="protein sequence ID" value="SHK72602.1"/>
    <property type="molecule type" value="Genomic_DNA"/>
</dbReference>
<evidence type="ECO:0000259" key="1">
    <source>
        <dbReference type="Pfam" id="PF22479"/>
    </source>
</evidence>
<evidence type="ECO:0000313" key="3">
    <source>
        <dbReference type="Proteomes" id="UP000184275"/>
    </source>
</evidence>
<gene>
    <name evidence="2" type="ORF">SAMN05720469_11559</name>
</gene>
<feature type="domain" description="Cyanophage baseplate Pam3 plug gp18" evidence="1">
    <location>
        <begin position="1"/>
        <end position="101"/>
    </location>
</feature>